<dbReference type="SUPFAM" id="SSF103025">
    <property type="entry name" value="Folate-binding domain"/>
    <property type="match status" value="1"/>
</dbReference>
<dbReference type="Proteomes" id="UP001235712">
    <property type="component" value="Unassembled WGS sequence"/>
</dbReference>
<sequence>MGENTLQRTHPLQAWEEAFARLPEGLQITVEPYLAMAVSRGDHDTEVNTWRETDDGQVVWLGPDELLVTSTVRSGEQLEADLPGTDVSAQRISLRLSGSHARELLTTGTSHDLHPSVFGAGRSVQTTIAMTGVVLISLRDNDYRILVRSSFAGYLAGWLLDAALEFTP</sequence>
<dbReference type="EC" id="1.5.3.1" evidence="1"/>
<evidence type="ECO:0000313" key="1">
    <source>
        <dbReference type="EMBL" id="MDP9830658.1"/>
    </source>
</evidence>
<dbReference type="RefSeq" id="WP_307249723.1">
    <property type="nucleotide sequence ID" value="NZ_JAUSQZ010000001.1"/>
</dbReference>
<keyword evidence="2" id="KW-1185">Reference proteome</keyword>
<protein>
    <submittedName>
        <fullName evidence="1">Sarcosine oxidase subunit gamma</fullName>
        <ecNumber evidence="1">1.5.3.1</ecNumber>
    </submittedName>
</protein>
<dbReference type="InterPro" id="IPR027266">
    <property type="entry name" value="TrmE/GcvT-like"/>
</dbReference>
<dbReference type="Pfam" id="PF04268">
    <property type="entry name" value="SoxG"/>
    <property type="match status" value="1"/>
</dbReference>
<evidence type="ECO:0000313" key="2">
    <source>
        <dbReference type="Proteomes" id="UP001235712"/>
    </source>
</evidence>
<name>A0ABT9PD83_9ACTN</name>
<proteinExistence type="predicted"/>
<dbReference type="Gene3D" id="3.30.1360.120">
    <property type="entry name" value="Probable tRNA modification gtpase trme, domain 1"/>
    <property type="match status" value="1"/>
</dbReference>
<comment type="caution">
    <text evidence="1">The sequence shown here is derived from an EMBL/GenBank/DDBJ whole genome shotgun (WGS) entry which is preliminary data.</text>
</comment>
<dbReference type="InterPro" id="IPR007375">
    <property type="entry name" value="SoxG"/>
</dbReference>
<dbReference type="EMBL" id="JAUSQZ010000001">
    <property type="protein sequence ID" value="MDP9830658.1"/>
    <property type="molecule type" value="Genomic_DNA"/>
</dbReference>
<gene>
    <name evidence="1" type="ORF">J2S57_006407</name>
</gene>
<organism evidence="1 2">
    <name type="scientific">Kineosporia succinea</name>
    <dbReference type="NCBI Taxonomy" id="84632"/>
    <lineage>
        <taxon>Bacteria</taxon>
        <taxon>Bacillati</taxon>
        <taxon>Actinomycetota</taxon>
        <taxon>Actinomycetes</taxon>
        <taxon>Kineosporiales</taxon>
        <taxon>Kineosporiaceae</taxon>
        <taxon>Kineosporia</taxon>
    </lineage>
</organism>
<reference evidence="1 2" key="1">
    <citation type="submission" date="2023-07" db="EMBL/GenBank/DDBJ databases">
        <title>Sequencing the genomes of 1000 actinobacteria strains.</title>
        <authorList>
            <person name="Klenk H.-P."/>
        </authorList>
    </citation>
    <scope>NUCLEOTIDE SEQUENCE [LARGE SCALE GENOMIC DNA]</scope>
    <source>
        <strain evidence="1 2">DSM 44388</strain>
    </source>
</reference>
<dbReference type="GO" id="GO:0008115">
    <property type="term" value="F:sarcosine oxidase activity"/>
    <property type="evidence" value="ECO:0007669"/>
    <property type="project" value="UniProtKB-EC"/>
</dbReference>
<keyword evidence="1" id="KW-0560">Oxidoreductase</keyword>
<accession>A0ABT9PD83</accession>